<dbReference type="InterPro" id="IPR059226">
    <property type="entry name" value="Choice_anch_Q_dom"/>
</dbReference>
<comment type="cofactor">
    <cofactor evidence="1">
        <name>Ca(2+)</name>
        <dbReference type="ChEBI" id="CHEBI:29108"/>
    </cofactor>
</comment>
<accession>A0A0G0VTD0</accession>
<sequence>MKRLRFISVFVIFAAFCFPTFAASYYVSPSGNDSNPGSQTQPWKTINKAAGIATTGDTVTIAAGVYNENVTFFRSGVSSYPVIFSGTSSPKIVASNTTNTSCLSSSNACILGSVTILGSNVTFKNMEVAGPPTKPGTVPGINVKGNNNEVSGNFVHNSWKDGIYVNPGTSTNKILNNHITYASISAGIYFEGSNHLIQGNTITHSVTRQPDRSAPVGAVDPDGIRFFGSGTTVKGNTIKDIYLDESPESDDPHSDCFQSWGPASNIIFDGNFCELESSTTYVNPMVKLLMLSGSSTNAVSNIKIINNVFVSKTTKVLWNPIQLGSEACSAADPMKDVTIANNTFVHTGSLSSSFAILMRCVDTANVKNNIFYNYSTSSYPYIYQDRSNNLNVSIFNNSVFNTSGAVPKNGPYPGDNISETWMKNPQLADVANLDFHLTSVSPLINRGTTIPGISYDFDNIARPQGSSFDIGAFEHAAPDSGSTGGSTSPSGDTITVCGTGCNYTTIQAAVNTAQPGKTIEVQSGVYKESVYIPADGTSSSWITLKARDGDEVWIDGGQLGNVSNINLNNHSYWKIVGLKMRLAAQGSSSAADGPADGVTIASGGHDVILQKLTIEAPNGDGIDLRGANYNIQLLDNEIYDMRIDNPNWEGDGHGIHVLQQRGTASSHDILVKGNYVHDSHGKACLALSDYSALNAPAPTNVIFEYNEVKDCTNGIKINADGIFRYNLIVDTKKYTSGVEKPDSCFQAFTHDSENNVRKAQIYNNTTVGCNNAYNFDMTYNGGSPTQTYTVFKNNIAYNPTTYFVRASNTNFSSYGNNLFYKYGGSAVYKGYIVQNTDIVNSDPMFNFDYTLKTGSPAIDKGSVILTTLSFSGSAPDIGTFEYSSSITPPPPTAKTGDANADGNVDESDYSIWSANYGKSVTSGASAGDFNLDGKTDGIDYVIWLINFGK</sequence>
<evidence type="ECO:0000256" key="3">
    <source>
        <dbReference type="ARBA" id="ARBA00022525"/>
    </source>
</evidence>
<keyword evidence="4" id="KW-0479">Metal-binding</keyword>
<dbReference type="InterPro" id="IPR036439">
    <property type="entry name" value="Dockerin_dom_sf"/>
</dbReference>
<dbReference type="InterPro" id="IPR006626">
    <property type="entry name" value="PbH1"/>
</dbReference>
<proteinExistence type="inferred from homology"/>
<dbReference type="Gene3D" id="2.160.20.10">
    <property type="entry name" value="Single-stranded right-handed beta-helix, Pectin lyase-like"/>
    <property type="match status" value="2"/>
</dbReference>
<organism evidence="11 12">
    <name type="scientific">candidate division WWE3 bacterium GW2011_GWC2_41_23</name>
    <dbReference type="NCBI Taxonomy" id="1619123"/>
    <lineage>
        <taxon>Bacteria</taxon>
        <taxon>Katanobacteria</taxon>
    </lineage>
</organism>
<protein>
    <recommendedName>
        <fullName evidence="10">DUF1565 domain-containing protein</fullName>
    </recommendedName>
</protein>
<evidence type="ECO:0000259" key="10">
    <source>
        <dbReference type="Pfam" id="PF07602"/>
    </source>
</evidence>
<dbReference type="SUPFAM" id="SSF63446">
    <property type="entry name" value="Type I dockerin domain"/>
    <property type="match status" value="1"/>
</dbReference>
<feature type="signal peptide" evidence="9">
    <location>
        <begin position="1"/>
        <end position="22"/>
    </location>
</feature>
<evidence type="ECO:0000256" key="5">
    <source>
        <dbReference type="ARBA" id="ARBA00022729"/>
    </source>
</evidence>
<comment type="subcellular location">
    <subcellularLocation>
        <location evidence="2">Secreted</location>
    </subcellularLocation>
</comment>
<dbReference type="PANTHER" id="PTHR40088:SF1">
    <property type="entry name" value="PECTATE LYASE PEL9"/>
    <property type="match status" value="1"/>
</dbReference>
<dbReference type="SUPFAM" id="SSF51126">
    <property type="entry name" value="Pectin lyase-like"/>
    <property type="match status" value="2"/>
</dbReference>
<gene>
    <name evidence="11" type="ORF">UU55_C0007G0002</name>
</gene>
<dbReference type="Pfam" id="PF07602">
    <property type="entry name" value="DUF1565"/>
    <property type="match status" value="1"/>
</dbReference>
<dbReference type="Proteomes" id="UP000033947">
    <property type="component" value="Unassembled WGS sequence"/>
</dbReference>
<evidence type="ECO:0000256" key="9">
    <source>
        <dbReference type="SAM" id="SignalP"/>
    </source>
</evidence>
<keyword evidence="7" id="KW-0456">Lyase</keyword>
<dbReference type="GO" id="GO:0016837">
    <property type="term" value="F:carbon-oxygen lyase activity, acting on polysaccharides"/>
    <property type="evidence" value="ECO:0007669"/>
    <property type="project" value="TreeGrafter"/>
</dbReference>
<evidence type="ECO:0000256" key="6">
    <source>
        <dbReference type="ARBA" id="ARBA00022837"/>
    </source>
</evidence>
<dbReference type="SMART" id="SM00710">
    <property type="entry name" value="PbH1"/>
    <property type="match status" value="10"/>
</dbReference>
<dbReference type="GO" id="GO:0005576">
    <property type="term" value="C:extracellular region"/>
    <property type="evidence" value="ECO:0007669"/>
    <property type="project" value="UniProtKB-SubCell"/>
</dbReference>
<name>A0A0G0VTD0_UNCKA</name>
<evidence type="ECO:0000256" key="8">
    <source>
        <dbReference type="ARBA" id="ARBA00038263"/>
    </source>
</evidence>
<dbReference type="EMBL" id="LCBB01000007">
    <property type="protein sequence ID" value="KKS02957.1"/>
    <property type="molecule type" value="Genomic_DNA"/>
</dbReference>
<dbReference type="InterPro" id="IPR012334">
    <property type="entry name" value="Pectin_lyas_fold"/>
</dbReference>
<evidence type="ECO:0000256" key="2">
    <source>
        <dbReference type="ARBA" id="ARBA00004613"/>
    </source>
</evidence>
<dbReference type="PANTHER" id="PTHR40088">
    <property type="entry name" value="PECTATE LYASE (EUROFUNG)"/>
    <property type="match status" value="1"/>
</dbReference>
<keyword evidence="3" id="KW-0964">Secreted</keyword>
<dbReference type="AlphaFoldDB" id="A0A0G0VTD0"/>
<dbReference type="NCBIfam" id="NF041518">
    <property type="entry name" value="choice_anch_Q"/>
    <property type="match status" value="1"/>
</dbReference>
<keyword evidence="5 9" id="KW-0732">Signal</keyword>
<evidence type="ECO:0000313" key="12">
    <source>
        <dbReference type="Proteomes" id="UP000033947"/>
    </source>
</evidence>
<evidence type="ECO:0000256" key="1">
    <source>
        <dbReference type="ARBA" id="ARBA00001913"/>
    </source>
</evidence>
<comment type="caution">
    <text evidence="11">The sequence shown here is derived from an EMBL/GenBank/DDBJ whole genome shotgun (WGS) entry which is preliminary data.</text>
</comment>
<evidence type="ECO:0000256" key="4">
    <source>
        <dbReference type="ARBA" id="ARBA00022723"/>
    </source>
</evidence>
<feature type="chain" id="PRO_5002535025" description="DUF1565 domain-containing protein" evidence="9">
    <location>
        <begin position="23"/>
        <end position="949"/>
    </location>
</feature>
<dbReference type="InterPro" id="IPR052052">
    <property type="entry name" value="Polysaccharide_Lyase_9"/>
</dbReference>
<dbReference type="GO" id="GO:0046872">
    <property type="term" value="F:metal ion binding"/>
    <property type="evidence" value="ECO:0007669"/>
    <property type="project" value="UniProtKB-KW"/>
</dbReference>
<dbReference type="InterPro" id="IPR011459">
    <property type="entry name" value="DUF1565"/>
</dbReference>
<dbReference type="GO" id="GO:0000272">
    <property type="term" value="P:polysaccharide catabolic process"/>
    <property type="evidence" value="ECO:0007669"/>
    <property type="project" value="InterPro"/>
</dbReference>
<dbReference type="Gene3D" id="1.10.1330.10">
    <property type="entry name" value="Dockerin domain"/>
    <property type="match status" value="1"/>
</dbReference>
<feature type="domain" description="DUF1565" evidence="10">
    <location>
        <begin position="30"/>
        <end position="69"/>
    </location>
</feature>
<evidence type="ECO:0000256" key="7">
    <source>
        <dbReference type="ARBA" id="ARBA00023239"/>
    </source>
</evidence>
<evidence type="ECO:0000313" key="11">
    <source>
        <dbReference type="EMBL" id="KKS02957.1"/>
    </source>
</evidence>
<keyword evidence="6" id="KW-0106">Calcium</keyword>
<reference evidence="11 12" key="1">
    <citation type="journal article" date="2015" name="Nature">
        <title>rRNA introns, odd ribosomes, and small enigmatic genomes across a large radiation of phyla.</title>
        <authorList>
            <person name="Brown C.T."/>
            <person name="Hug L.A."/>
            <person name="Thomas B.C."/>
            <person name="Sharon I."/>
            <person name="Castelle C.J."/>
            <person name="Singh A."/>
            <person name="Wilkins M.J."/>
            <person name="Williams K.H."/>
            <person name="Banfield J.F."/>
        </authorList>
    </citation>
    <scope>NUCLEOTIDE SEQUENCE [LARGE SCALE GENOMIC DNA]</scope>
</reference>
<dbReference type="InterPro" id="IPR011050">
    <property type="entry name" value="Pectin_lyase_fold/virulence"/>
</dbReference>
<comment type="similarity">
    <text evidence="8">Belongs to the polysaccharide lyase 9 family.</text>
</comment>